<organism evidence="1">
    <name type="scientific">uncultured Thermomicrobiales bacterium</name>
    <dbReference type="NCBI Taxonomy" id="1645740"/>
    <lineage>
        <taxon>Bacteria</taxon>
        <taxon>Pseudomonadati</taxon>
        <taxon>Thermomicrobiota</taxon>
        <taxon>Thermomicrobia</taxon>
        <taxon>Thermomicrobiales</taxon>
        <taxon>environmental samples</taxon>
    </lineage>
</organism>
<name>A0A6J4V0D9_9BACT</name>
<dbReference type="EMBL" id="CADCWI010000095">
    <property type="protein sequence ID" value="CAA9561802.1"/>
    <property type="molecule type" value="Genomic_DNA"/>
</dbReference>
<feature type="non-terminal residue" evidence="1">
    <location>
        <position position="1"/>
    </location>
</feature>
<evidence type="ECO:0000313" key="1">
    <source>
        <dbReference type="EMBL" id="CAA9561802.1"/>
    </source>
</evidence>
<proteinExistence type="predicted"/>
<feature type="non-terminal residue" evidence="1">
    <location>
        <position position="96"/>
    </location>
</feature>
<gene>
    <name evidence="1" type="ORF">AVDCRST_MAG43-1841</name>
</gene>
<protein>
    <submittedName>
        <fullName evidence="1">Uncharacterized protein</fullName>
    </submittedName>
</protein>
<reference evidence="1" key="1">
    <citation type="submission" date="2020-02" db="EMBL/GenBank/DDBJ databases">
        <authorList>
            <person name="Meier V. D."/>
        </authorList>
    </citation>
    <scope>NUCLEOTIDE SEQUENCE</scope>
    <source>
        <strain evidence="1">AVDCRST_MAG43</strain>
    </source>
</reference>
<dbReference type="AlphaFoldDB" id="A0A6J4V0D9"/>
<sequence length="96" mass="10848">DESGPRPTSACRQVLSPNVGGRVALWSGWHRSWVFGASLLAVHDTRRPVRIVDDDRCRDRSCHHSAWTVDIRSNRVGCQAVWGRKRPWPTCVCGQL</sequence>
<accession>A0A6J4V0D9</accession>